<organism evidence="1 2">
    <name type="scientific">Rangifer tarandus platyrhynchus</name>
    <name type="common">Svalbard reindeer</name>
    <dbReference type="NCBI Taxonomy" id="3082113"/>
    <lineage>
        <taxon>Eukaryota</taxon>
        <taxon>Metazoa</taxon>
        <taxon>Chordata</taxon>
        <taxon>Craniata</taxon>
        <taxon>Vertebrata</taxon>
        <taxon>Euteleostomi</taxon>
        <taxon>Mammalia</taxon>
        <taxon>Eutheria</taxon>
        <taxon>Laurasiatheria</taxon>
        <taxon>Artiodactyla</taxon>
        <taxon>Ruminantia</taxon>
        <taxon>Pecora</taxon>
        <taxon>Cervidae</taxon>
        <taxon>Odocoileinae</taxon>
        <taxon>Rangifer</taxon>
    </lineage>
</organism>
<proteinExistence type="predicted"/>
<accession>A0ABN8Z083</accession>
<dbReference type="EMBL" id="OX459962">
    <property type="protein sequence ID" value="CAI9167245.1"/>
    <property type="molecule type" value="Genomic_DNA"/>
</dbReference>
<keyword evidence="2" id="KW-1185">Reference proteome</keyword>
<dbReference type="Proteomes" id="UP001176941">
    <property type="component" value="Chromosome 26"/>
</dbReference>
<protein>
    <submittedName>
        <fullName evidence="1">Uncharacterized protein</fullName>
    </submittedName>
</protein>
<reference evidence="1" key="1">
    <citation type="submission" date="2023-04" db="EMBL/GenBank/DDBJ databases">
        <authorList>
            <consortium name="ELIXIR-Norway"/>
        </authorList>
    </citation>
    <scope>NUCLEOTIDE SEQUENCE [LARGE SCALE GENOMIC DNA]</scope>
</reference>
<evidence type="ECO:0000313" key="1">
    <source>
        <dbReference type="EMBL" id="CAI9167245.1"/>
    </source>
</evidence>
<evidence type="ECO:0000313" key="2">
    <source>
        <dbReference type="Proteomes" id="UP001176941"/>
    </source>
</evidence>
<name>A0ABN8Z083_RANTA</name>
<gene>
    <name evidence="1" type="ORF">MRATA1EN1_LOCUS16207</name>
</gene>
<sequence>MSGDILILMTGGRGDIGIKWEWGEARGAALASVVRRTAPRQSSTWPECQCAEGEKHWLTHNLAFREGVGGAGKSRGGNHFRGLSFLVLVREEVGEGEAFPSQSEHTHTHWKIFFGICF</sequence>